<dbReference type="Pfam" id="PF21948">
    <property type="entry name" value="LplA-B_cat"/>
    <property type="match status" value="1"/>
</dbReference>
<dbReference type="PANTHER" id="PTHR43679:SF2">
    <property type="entry name" value="OCTANOYL-[GCVH]:PROTEIN N-OCTANOYLTRANSFERASE"/>
    <property type="match status" value="1"/>
</dbReference>
<keyword evidence="2" id="KW-0436">Ligase</keyword>
<protein>
    <submittedName>
        <fullName evidence="2">Lipoate--protein ligase family protein</fullName>
    </submittedName>
</protein>
<dbReference type="Proteomes" id="UP000577419">
    <property type="component" value="Unassembled WGS sequence"/>
</dbReference>
<dbReference type="Gene3D" id="3.30.930.10">
    <property type="entry name" value="Bira Bifunctional Protein, Domain 2"/>
    <property type="match status" value="1"/>
</dbReference>
<dbReference type="InterPro" id="IPR004143">
    <property type="entry name" value="BPL_LPL_catalytic"/>
</dbReference>
<dbReference type="AlphaFoldDB" id="A0A7J4ISR8"/>
<comment type="caution">
    <text evidence="2">The sequence shown here is derived from an EMBL/GenBank/DDBJ whole genome shotgun (WGS) entry which is preliminary data.</text>
</comment>
<evidence type="ECO:0000259" key="1">
    <source>
        <dbReference type="PROSITE" id="PS51733"/>
    </source>
</evidence>
<proteinExistence type="predicted"/>
<accession>A0A7J4ISR8</accession>
<gene>
    <name evidence="2" type="ORF">HA237_00270</name>
</gene>
<feature type="domain" description="BPL/LPL catalytic" evidence="1">
    <location>
        <begin position="30"/>
        <end position="222"/>
    </location>
</feature>
<dbReference type="PANTHER" id="PTHR43679">
    <property type="entry name" value="OCTANOYLTRANSFERASE LIPM-RELATED"/>
    <property type="match status" value="1"/>
</dbReference>
<reference evidence="3" key="1">
    <citation type="journal article" date="2020" name="bioRxiv">
        <title>A rank-normalized archaeal taxonomy based on genome phylogeny resolves widespread incomplete and uneven classifications.</title>
        <authorList>
            <person name="Rinke C."/>
            <person name="Chuvochina M."/>
            <person name="Mussig A.J."/>
            <person name="Chaumeil P.-A."/>
            <person name="Waite D.W."/>
            <person name="Whitman W.B."/>
            <person name="Parks D.H."/>
            <person name="Hugenholtz P."/>
        </authorList>
    </citation>
    <scope>NUCLEOTIDE SEQUENCE [LARGE SCALE GENOMIC DNA]</scope>
</reference>
<dbReference type="SUPFAM" id="SSF55681">
    <property type="entry name" value="Class II aaRS and biotin synthetases"/>
    <property type="match status" value="1"/>
</dbReference>
<sequence>MTEWRLLETGYNDAATNMAIDEAVMKHAGELGIPTVRFYAWKPAAISIGYFQGIREEVELGKCRELGVDVVRRITGGGAVFHDAELTYSFVCSQDSGILPKNIIDSYKKICGSLIIGLKHIGLEASFVPLNDIAVAGKKISGNAQTRRSGAILQHGTILMEVDVDKMFSLLLVPNEKLKGKLIEDVKQRVTSLEQQKGKKISFGQLSSALRKGFEENFGVKLKKGKLAAEEKSLAKEIRENQFAAEQWNFKR</sequence>
<dbReference type="GO" id="GO:0016874">
    <property type="term" value="F:ligase activity"/>
    <property type="evidence" value="ECO:0007669"/>
    <property type="project" value="UniProtKB-KW"/>
</dbReference>
<name>A0A7J4ISR8_9ARCH</name>
<dbReference type="EMBL" id="DUFG01000002">
    <property type="protein sequence ID" value="HIH07784.1"/>
    <property type="molecule type" value="Genomic_DNA"/>
</dbReference>
<organism evidence="2 3">
    <name type="scientific">Candidatus Iainarchaeum sp</name>
    <dbReference type="NCBI Taxonomy" id="3101447"/>
    <lineage>
        <taxon>Archaea</taxon>
        <taxon>Candidatus Iainarchaeota</taxon>
        <taxon>Candidatus Iainarchaeia</taxon>
        <taxon>Candidatus Iainarchaeales</taxon>
        <taxon>Candidatus Iainarchaeaceae</taxon>
        <taxon>Candidatus Iainarchaeum</taxon>
    </lineage>
</organism>
<evidence type="ECO:0000313" key="2">
    <source>
        <dbReference type="EMBL" id="HIH07784.1"/>
    </source>
</evidence>
<dbReference type="InterPro" id="IPR045864">
    <property type="entry name" value="aa-tRNA-synth_II/BPL/LPL"/>
</dbReference>
<dbReference type="CDD" id="cd16443">
    <property type="entry name" value="LplA"/>
    <property type="match status" value="1"/>
</dbReference>
<dbReference type="PROSITE" id="PS51733">
    <property type="entry name" value="BPL_LPL_CATALYTIC"/>
    <property type="match status" value="1"/>
</dbReference>
<evidence type="ECO:0000313" key="3">
    <source>
        <dbReference type="Proteomes" id="UP000577419"/>
    </source>
</evidence>
<dbReference type="InterPro" id="IPR050664">
    <property type="entry name" value="Octanoyltrans_LipM/LipL"/>
</dbReference>